<organism evidence="1 2">
    <name type="scientific">Helianthus annuus</name>
    <name type="common">Common sunflower</name>
    <dbReference type="NCBI Taxonomy" id="4232"/>
    <lineage>
        <taxon>Eukaryota</taxon>
        <taxon>Viridiplantae</taxon>
        <taxon>Streptophyta</taxon>
        <taxon>Embryophyta</taxon>
        <taxon>Tracheophyta</taxon>
        <taxon>Spermatophyta</taxon>
        <taxon>Magnoliopsida</taxon>
        <taxon>eudicotyledons</taxon>
        <taxon>Gunneridae</taxon>
        <taxon>Pentapetalae</taxon>
        <taxon>asterids</taxon>
        <taxon>campanulids</taxon>
        <taxon>Asterales</taxon>
        <taxon>Asteraceae</taxon>
        <taxon>Asteroideae</taxon>
        <taxon>Heliantheae alliance</taxon>
        <taxon>Heliantheae</taxon>
        <taxon>Helianthus</taxon>
    </lineage>
</organism>
<evidence type="ECO:0000313" key="1">
    <source>
        <dbReference type="EMBL" id="KAF5818010.1"/>
    </source>
</evidence>
<reference evidence="1" key="2">
    <citation type="submission" date="2020-06" db="EMBL/GenBank/DDBJ databases">
        <title>Helianthus annuus Genome sequencing and assembly Release 2.</title>
        <authorList>
            <person name="Gouzy J."/>
            <person name="Langlade N."/>
            <person name="Munos S."/>
        </authorList>
    </citation>
    <scope>NUCLEOTIDE SEQUENCE</scope>
    <source>
        <tissue evidence="1">Leaves</tissue>
    </source>
</reference>
<dbReference type="Gramene" id="mRNA:HanXRQr2_Chr02g0059801">
    <property type="protein sequence ID" value="CDS:HanXRQr2_Chr02g0059801.1"/>
    <property type="gene ID" value="HanXRQr2_Chr02g0059801"/>
</dbReference>
<evidence type="ECO:0000313" key="2">
    <source>
        <dbReference type="Proteomes" id="UP000215914"/>
    </source>
</evidence>
<protein>
    <submittedName>
        <fullName evidence="1">Uncharacterized protein</fullName>
    </submittedName>
</protein>
<dbReference type="Gene3D" id="3.100.10.10">
    <property type="match status" value="1"/>
</dbReference>
<comment type="caution">
    <text evidence="1">The sequence shown here is derived from an EMBL/GenBank/DDBJ whole genome shotgun (WGS) entry which is preliminary data.</text>
</comment>
<proteinExistence type="predicted"/>
<dbReference type="AlphaFoldDB" id="A0A9K3JMM7"/>
<dbReference type="Proteomes" id="UP000215914">
    <property type="component" value="Unassembled WGS sequence"/>
</dbReference>
<gene>
    <name evidence="1" type="ORF">HanXRQr2_Chr02g0059801</name>
</gene>
<sequence length="63" mass="7080">MVLFCRCAVILSASHANIGWFLNIWLLQVLLRVSKIAREASKHFGKGPGVRHSHTARYGFCLV</sequence>
<accession>A0A9K3JMM7</accession>
<reference evidence="1" key="1">
    <citation type="journal article" date="2017" name="Nature">
        <title>The sunflower genome provides insights into oil metabolism, flowering and Asterid evolution.</title>
        <authorList>
            <person name="Badouin H."/>
            <person name="Gouzy J."/>
            <person name="Grassa C.J."/>
            <person name="Murat F."/>
            <person name="Staton S.E."/>
            <person name="Cottret L."/>
            <person name="Lelandais-Briere C."/>
            <person name="Owens G.L."/>
            <person name="Carrere S."/>
            <person name="Mayjonade B."/>
            <person name="Legrand L."/>
            <person name="Gill N."/>
            <person name="Kane N.C."/>
            <person name="Bowers J.E."/>
            <person name="Hubner S."/>
            <person name="Bellec A."/>
            <person name="Berard A."/>
            <person name="Berges H."/>
            <person name="Blanchet N."/>
            <person name="Boniface M.C."/>
            <person name="Brunel D."/>
            <person name="Catrice O."/>
            <person name="Chaidir N."/>
            <person name="Claudel C."/>
            <person name="Donnadieu C."/>
            <person name="Faraut T."/>
            <person name="Fievet G."/>
            <person name="Helmstetter N."/>
            <person name="King M."/>
            <person name="Knapp S.J."/>
            <person name="Lai Z."/>
            <person name="Le Paslier M.C."/>
            <person name="Lippi Y."/>
            <person name="Lorenzon L."/>
            <person name="Mandel J.R."/>
            <person name="Marage G."/>
            <person name="Marchand G."/>
            <person name="Marquand E."/>
            <person name="Bret-Mestries E."/>
            <person name="Morien E."/>
            <person name="Nambeesan S."/>
            <person name="Nguyen T."/>
            <person name="Pegot-Espagnet P."/>
            <person name="Pouilly N."/>
            <person name="Raftis F."/>
            <person name="Sallet E."/>
            <person name="Schiex T."/>
            <person name="Thomas J."/>
            <person name="Vandecasteele C."/>
            <person name="Vares D."/>
            <person name="Vear F."/>
            <person name="Vautrin S."/>
            <person name="Crespi M."/>
            <person name="Mangin B."/>
            <person name="Burke J.M."/>
            <person name="Salse J."/>
            <person name="Munos S."/>
            <person name="Vincourt P."/>
            <person name="Rieseberg L.H."/>
            <person name="Langlade N.B."/>
        </authorList>
    </citation>
    <scope>NUCLEOTIDE SEQUENCE</scope>
    <source>
        <tissue evidence="1">Leaves</tissue>
    </source>
</reference>
<dbReference type="EMBL" id="MNCJ02000317">
    <property type="protein sequence ID" value="KAF5818010.1"/>
    <property type="molecule type" value="Genomic_DNA"/>
</dbReference>
<name>A0A9K3JMM7_HELAN</name>
<keyword evidence="2" id="KW-1185">Reference proteome</keyword>